<proteinExistence type="predicted"/>
<evidence type="ECO:0000259" key="1">
    <source>
        <dbReference type="SMART" id="SM01324"/>
    </source>
</evidence>
<comment type="caution">
    <text evidence="2">The sequence shown here is derived from an EMBL/GenBank/DDBJ whole genome shotgun (WGS) entry which is preliminary data.</text>
</comment>
<dbReference type="Gene3D" id="1.20.58.1690">
    <property type="match status" value="1"/>
</dbReference>
<dbReference type="SMART" id="SM01324">
    <property type="entry name" value="YARHG"/>
    <property type="match status" value="1"/>
</dbReference>
<organism evidence="2 3">
    <name type="scientific">Aquimarina mytili</name>
    <dbReference type="NCBI Taxonomy" id="874423"/>
    <lineage>
        <taxon>Bacteria</taxon>
        <taxon>Pseudomonadati</taxon>
        <taxon>Bacteroidota</taxon>
        <taxon>Flavobacteriia</taxon>
        <taxon>Flavobacteriales</taxon>
        <taxon>Flavobacteriaceae</taxon>
        <taxon>Aquimarina</taxon>
    </lineage>
</organism>
<evidence type="ECO:0000313" key="3">
    <source>
        <dbReference type="Proteomes" id="UP000651057"/>
    </source>
</evidence>
<sequence>MKKITLFLSIMLLFSCKQEPKQQEVLTEDPQKDVASDKKTESEVVDKDITNNSSNDNLLGFYVGSFNATDYDSDDIYMKKGSYHNKINISVDAIKNDSLFGHSVVAGNSRLFKGTFDKETLQAFVSEPGNDKYDGVFEFTFDPKKKIIKGIWLANDKNLAVPKRKYNLNLRVYKYDPNLNLHDYEYDSNIPLYDSQDERDTGSKMEAIDDDLIRKLNASTQTLTNQDIENLNKGELEVLRNLIYARHGYSFKNRKMRYFFDTQIDWYIPVSTDIRSQLTNLEKKNIDLIKRYEQHAERYYDYFGR</sequence>
<name>A0A936ZZT9_9FLAO</name>
<dbReference type="InterPro" id="IPR025582">
    <property type="entry name" value="YARHG_dom"/>
</dbReference>
<reference evidence="2" key="1">
    <citation type="submission" date="2021-01" db="EMBL/GenBank/DDBJ databases">
        <authorList>
            <person name="Zhong Y.L."/>
        </authorList>
    </citation>
    <scope>NUCLEOTIDE SEQUENCE</scope>
    <source>
        <strain evidence="2">KCTC 23302</strain>
    </source>
</reference>
<feature type="domain" description="YARHG" evidence="1">
    <location>
        <begin position="211"/>
        <end position="294"/>
    </location>
</feature>
<gene>
    <name evidence="2" type="ORF">JJQ60_17840</name>
</gene>
<accession>A0A936ZZT9</accession>
<dbReference type="RefSeq" id="WP_201923470.1">
    <property type="nucleotide sequence ID" value="NZ_BAABAX010000002.1"/>
</dbReference>
<dbReference type="Pfam" id="PF13308">
    <property type="entry name" value="YARHG"/>
    <property type="match status" value="1"/>
</dbReference>
<dbReference type="PROSITE" id="PS51257">
    <property type="entry name" value="PROKAR_LIPOPROTEIN"/>
    <property type="match status" value="1"/>
</dbReference>
<dbReference type="AlphaFoldDB" id="A0A936ZZT9"/>
<keyword evidence="3" id="KW-1185">Reference proteome</keyword>
<dbReference type="EMBL" id="JAERQJ010000008">
    <property type="protein sequence ID" value="MBL0685401.1"/>
    <property type="molecule type" value="Genomic_DNA"/>
</dbReference>
<dbReference type="InterPro" id="IPR038434">
    <property type="entry name" value="YARHG_sf"/>
</dbReference>
<dbReference type="Proteomes" id="UP000651057">
    <property type="component" value="Unassembled WGS sequence"/>
</dbReference>
<protein>
    <submittedName>
        <fullName evidence="2">YARHG domain-containing protein</fullName>
    </submittedName>
</protein>
<evidence type="ECO:0000313" key="2">
    <source>
        <dbReference type="EMBL" id="MBL0685401.1"/>
    </source>
</evidence>